<dbReference type="Proteomes" id="UP001652625">
    <property type="component" value="Chromosome 03"/>
</dbReference>
<dbReference type="InterPro" id="IPR001660">
    <property type="entry name" value="SAM"/>
</dbReference>
<dbReference type="SUPFAM" id="SSF47769">
    <property type="entry name" value="SAM/Pointed domain"/>
    <property type="match status" value="1"/>
</dbReference>
<gene>
    <name evidence="4" type="primary">LOC105845947</name>
</gene>
<dbReference type="PANTHER" id="PTHR14454">
    <property type="entry name" value="GRB2-ASSOCIATED AND REGULATOR OF MAPK PROTEIN FAMILY MEMBER"/>
    <property type="match status" value="1"/>
</dbReference>
<dbReference type="SMART" id="SM00454">
    <property type="entry name" value="SAM"/>
    <property type="match status" value="1"/>
</dbReference>
<dbReference type="Pfam" id="PF00536">
    <property type="entry name" value="SAM_1"/>
    <property type="match status" value="1"/>
</dbReference>
<feature type="domain" description="SAM" evidence="2">
    <location>
        <begin position="507"/>
        <end position="558"/>
    </location>
</feature>
<sequence>MKGDELSLSGVLETNILPILVTTSQTCLLSENIVFEAGFEFTVLQRKNVMLIFGTDWHGKTFRLNTEMLTDLHVDIVDEFYPTSLKEIQEIIPKISYILCKTTKSIEFFRISKHETFSDLEKIVLITCGGQTIYQSLDSLLNKDHFVFVHCKKNMRFIELLSNNIENGTVIRFKNCFDYQIPTGTVVISGVYAHDSILIVSKLFRNHNKLLYQTFLLDSGIKVFLSEKPLPLEIVEFGNYDSATYISRIKAVMLSVFHDIYSPIFYGQIIVDISFRNEVKKAKDTEKGAKNNNKEDTEKRAKNNSNLNGLEEKVENKVKNVSRPTSLFSPLIANHCLTNCLPNNSFYKIEEISPFKNIFELSDGKNNAKSYKYKLREQPIQQKNSNDDSGIDSPDANEIFEQVLADFTCNDKNFEGQCHKSNAYENDLAKSKGDEIKEYLQVKHSKSDTNLRDTSSDENVNTSKLLEANYPTYNAYCSVDYSSVKPRRFSSVSQKKEIESLEEIKACSIKDIEKRLHELQLSKFVKKFRQEMINGRLLINLSENALLEIGLSHFEARKLHKYIHGWRANMLNCCENFEDEPVKNWSVNDVKKVMKKIKLNRLGVFAVENQVDGDLLEDLIRNNYIITLKKDFGIRLTTVETERLRGYVYKQLSYKE</sequence>
<evidence type="ECO:0000313" key="3">
    <source>
        <dbReference type="Proteomes" id="UP001652625"/>
    </source>
</evidence>
<keyword evidence="3" id="KW-1185">Reference proteome</keyword>
<evidence type="ECO:0000313" key="4">
    <source>
        <dbReference type="RefSeq" id="XP_065649931.1"/>
    </source>
</evidence>
<dbReference type="GeneID" id="105845947"/>
<dbReference type="InterPro" id="IPR052281">
    <property type="entry name" value="GAREM"/>
</dbReference>
<dbReference type="PROSITE" id="PS50105">
    <property type="entry name" value="SAM_DOMAIN"/>
    <property type="match status" value="1"/>
</dbReference>
<name>A0ABM4BLH8_HYDVU</name>
<dbReference type="RefSeq" id="XP_065649931.1">
    <property type="nucleotide sequence ID" value="XM_065793859.1"/>
</dbReference>
<protein>
    <submittedName>
        <fullName evidence="4">Uncharacterized protein LOC105845947</fullName>
    </submittedName>
</protein>
<organism evidence="3 4">
    <name type="scientific">Hydra vulgaris</name>
    <name type="common">Hydra</name>
    <name type="synonym">Hydra attenuata</name>
    <dbReference type="NCBI Taxonomy" id="6087"/>
    <lineage>
        <taxon>Eukaryota</taxon>
        <taxon>Metazoa</taxon>
        <taxon>Cnidaria</taxon>
        <taxon>Hydrozoa</taxon>
        <taxon>Hydroidolina</taxon>
        <taxon>Anthoathecata</taxon>
        <taxon>Aplanulata</taxon>
        <taxon>Hydridae</taxon>
        <taxon>Hydra</taxon>
    </lineage>
</organism>
<dbReference type="PANTHER" id="PTHR14454:SF11">
    <property type="entry name" value="SERRANO, ISOFORM F"/>
    <property type="match status" value="1"/>
</dbReference>
<reference evidence="4" key="1">
    <citation type="submission" date="2025-08" db="UniProtKB">
        <authorList>
            <consortium name="RefSeq"/>
        </authorList>
    </citation>
    <scope>IDENTIFICATION</scope>
</reference>
<dbReference type="Gene3D" id="1.10.150.50">
    <property type="entry name" value="Transcription Factor, Ets-1"/>
    <property type="match status" value="1"/>
</dbReference>
<dbReference type="InterPro" id="IPR013761">
    <property type="entry name" value="SAM/pointed_sf"/>
</dbReference>
<evidence type="ECO:0000259" key="2">
    <source>
        <dbReference type="PROSITE" id="PS50105"/>
    </source>
</evidence>
<feature type="compositionally biased region" description="Basic and acidic residues" evidence="1">
    <location>
        <begin position="282"/>
        <end position="301"/>
    </location>
</feature>
<proteinExistence type="predicted"/>
<evidence type="ECO:0000256" key="1">
    <source>
        <dbReference type="SAM" id="MobiDB-lite"/>
    </source>
</evidence>
<dbReference type="CDD" id="cd09487">
    <property type="entry name" value="SAM_superfamily"/>
    <property type="match status" value="1"/>
</dbReference>
<accession>A0ABM4BLH8</accession>
<feature type="region of interest" description="Disordered" evidence="1">
    <location>
        <begin position="282"/>
        <end position="315"/>
    </location>
</feature>